<name>A0A7X0MIH4_9SPHI</name>
<evidence type="ECO:0000256" key="4">
    <source>
        <dbReference type="ARBA" id="ARBA00022692"/>
    </source>
</evidence>
<keyword evidence="7" id="KW-0479">Metal-binding</keyword>
<feature type="transmembrane region" description="Helical" evidence="8">
    <location>
        <begin position="46"/>
        <end position="69"/>
    </location>
</feature>
<keyword evidence="7" id="KW-0862">Zinc</keyword>
<gene>
    <name evidence="9" type="ORF">HDF25_000667</name>
</gene>
<keyword evidence="3" id="KW-1003">Cell membrane</keyword>
<feature type="binding site" evidence="7">
    <location>
        <position position="194"/>
    </location>
    <ligand>
        <name>Zn(2+)</name>
        <dbReference type="ChEBI" id="CHEBI:29105"/>
    </ligand>
</feature>
<dbReference type="RefSeq" id="WP_184622750.1">
    <property type="nucleotide sequence ID" value="NZ_JACHCC010000002.1"/>
</dbReference>
<dbReference type="GO" id="GO:0140911">
    <property type="term" value="F:pore-forming activity"/>
    <property type="evidence" value="ECO:0007669"/>
    <property type="project" value="InterPro"/>
</dbReference>
<sequence length="212" mass="23483">MKRISAPFSRKQELIHGLIHGIGVVFGVCGIPVLAGLAAAHHNTAALIGAGIYGFSFMLLFTSSMVYHLALEPAVKRLFEIFDHISIYFLIAGTYTPFILVYLNNEFGRILLAVLWGLTILGIFFKIWFTGKFGRISTIIYLLMGWMMISGGKRFFAALPHEVIVLLLIGACLYSVGVAFYVWGKRAYTHAVWHGLVLIAAICHYVAVLLAM</sequence>
<feature type="transmembrane region" description="Helical" evidence="8">
    <location>
        <begin position="81"/>
        <end position="103"/>
    </location>
</feature>
<evidence type="ECO:0000256" key="2">
    <source>
        <dbReference type="ARBA" id="ARBA00008488"/>
    </source>
</evidence>
<dbReference type="NCBIfam" id="TIGR01065">
    <property type="entry name" value="hlyIII"/>
    <property type="match status" value="1"/>
</dbReference>
<comment type="caution">
    <text evidence="9">The sequence shown here is derived from an EMBL/GenBank/DDBJ whole genome shotgun (WGS) entry which is preliminary data.</text>
</comment>
<evidence type="ECO:0000256" key="8">
    <source>
        <dbReference type="SAM" id="Phobius"/>
    </source>
</evidence>
<evidence type="ECO:0000256" key="5">
    <source>
        <dbReference type="ARBA" id="ARBA00022989"/>
    </source>
</evidence>
<evidence type="ECO:0000313" key="9">
    <source>
        <dbReference type="EMBL" id="MBB6498530.1"/>
    </source>
</evidence>
<feature type="transmembrane region" description="Helical" evidence="8">
    <location>
        <begin position="191"/>
        <end position="211"/>
    </location>
</feature>
<accession>A0A7X0MIH4</accession>
<evidence type="ECO:0000256" key="6">
    <source>
        <dbReference type="ARBA" id="ARBA00023136"/>
    </source>
</evidence>
<keyword evidence="6 8" id="KW-0472">Membrane</keyword>
<dbReference type="AlphaFoldDB" id="A0A7X0MIH4"/>
<feature type="transmembrane region" description="Helical" evidence="8">
    <location>
        <begin position="21"/>
        <end position="40"/>
    </location>
</feature>
<reference evidence="9 10" key="1">
    <citation type="submission" date="2020-08" db="EMBL/GenBank/DDBJ databases">
        <title>Genomic Encyclopedia of Type Strains, Phase IV (KMG-V): Genome sequencing to study the core and pangenomes of soil and plant-associated prokaryotes.</title>
        <authorList>
            <person name="Whitman W."/>
        </authorList>
    </citation>
    <scope>NUCLEOTIDE SEQUENCE [LARGE SCALE GENOMIC DNA]</scope>
    <source>
        <strain evidence="9 10">M2T3</strain>
    </source>
</reference>
<evidence type="ECO:0000256" key="7">
    <source>
        <dbReference type="PIRSR" id="PIRSR604254-1"/>
    </source>
</evidence>
<dbReference type="PANTHER" id="PTHR20855:SF3">
    <property type="entry name" value="LD03007P"/>
    <property type="match status" value="1"/>
</dbReference>
<comment type="similarity">
    <text evidence="2">Belongs to the UPF0073 (Hly-III) family.</text>
</comment>
<evidence type="ECO:0000256" key="3">
    <source>
        <dbReference type="ARBA" id="ARBA00022475"/>
    </source>
</evidence>
<keyword evidence="5 8" id="KW-1133">Transmembrane helix</keyword>
<dbReference type="Proteomes" id="UP000521017">
    <property type="component" value="Unassembled WGS sequence"/>
</dbReference>
<dbReference type="PANTHER" id="PTHR20855">
    <property type="entry name" value="ADIPOR/PROGESTIN RECEPTOR-RELATED"/>
    <property type="match status" value="1"/>
</dbReference>
<evidence type="ECO:0000256" key="1">
    <source>
        <dbReference type="ARBA" id="ARBA00004651"/>
    </source>
</evidence>
<organism evidence="9 10">
    <name type="scientific">Pedobacter cryoconitis</name>
    <dbReference type="NCBI Taxonomy" id="188932"/>
    <lineage>
        <taxon>Bacteria</taxon>
        <taxon>Pseudomonadati</taxon>
        <taxon>Bacteroidota</taxon>
        <taxon>Sphingobacteriia</taxon>
        <taxon>Sphingobacteriales</taxon>
        <taxon>Sphingobacteriaceae</taxon>
        <taxon>Pedobacter</taxon>
    </lineage>
</organism>
<feature type="binding site" evidence="7">
    <location>
        <position position="68"/>
    </location>
    <ligand>
        <name>Zn(2+)</name>
        <dbReference type="ChEBI" id="CHEBI:29105"/>
    </ligand>
</feature>
<feature type="transmembrane region" description="Helical" evidence="8">
    <location>
        <begin position="136"/>
        <end position="157"/>
    </location>
</feature>
<dbReference type="InterPro" id="IPR004254">
    <property type="entry name" value="AdipoR/HlyIII-related"/>
</dbReference>
<feature type="transmembrane region" description="Helical" evidence="8">
    <location>
        <begin position="109"/>
        <end position="129"/>
    </location>
</feature>
<keyword evidence="4 8" id="KW-0812">Transmembrane</keyword>
<feature type="binding site" evidence="7">
    <location>
        <position position="190"/>
    </location>
    <ligand>
        <name>Zn(2+)</name>
        <dbReference type="ChEBI" id="CHEBI:29105"/>
    </ligand>
</feature>
<evidence type="ECO:0000313" key="10">
    <source>
        <dbReference type="Proteomes" id="UP000521017"/>
    </source>
</evidence>
<dbReference type="GO" id="GO:0046872">
    <property type="term" value="F:metal ion binding"/>
    <property type="evidence" value="ECO:0007669"/>
    <property type="project" value="UniProtKB-KW"/>
</dbReference>
<comment type="subcellular location">
    <subcellularLocation>
        <location evidence="1">Cell membrane</location>
        <topology evidence="1">Multi-pass membrane protein</topology>
    </subcellularLocation>
</comment>
<dbReference type="InterPro" id="IPR005744">
    <property type="entry name" value="Hy-lIII"/>
</dbReference>
<protein>
    <submittedName>
        <fullName evidence="9">Hemolysin III</fullName>
    </submittedName>
</protein>
<feature type="transmembrane region" description="Helical" evidence="8">
    <location>
        <begin position="163"/>
        <end position="184"/>
    </location>
</feature>
<proteinExistence type="inferred from homology"/>
<dbReference type="EMBL" id="JACHCC010000002">
    <property type="protein sequence ID" value="MBB6498530.1"/>
    <property type="molecule type" value="Genomic_DNA"/>
</dbReference>
<dbReference type="GO" id="GO:0005886">
    <property type="term" value="C:plasma membrane"/>
    <property type="evidence" value="ECO:0007669"/>
    <property type="project" value="UniProtKB-SubCell"/>
</dbReference>
<dbReference type="Pfam" id="PF03006">
    <property type="entry name" value="HlyIII"/>
    <property type="match status" value="1"/>
</dbReference>